<dbReference type="InterPro" id="IPR051036">
    <property type="entry name" value="SIGLEC"/>
</dbReference>
<evidence type="ECO:0000256" key="3">
    <source>
        <dbReference type="ARBA" id="ARBA00022734"/>
    </source>
</evidence>
<keyword evidence="13" id="KW-0732">Signal</keyword>
<evidence type="ECO:0000256" key="13">
    <source>
        <dbReference type="SAM" id="SignalP"/>
    </source>
</evidence>
<organism evidence="15 16">
    <name type="scientific">Parambassis ranga</name>
    <name type="common">Indian glassy fish</name>
    <dbReference type="NCBI Taxonomy" id="210632"/>
    <lineage>
        <taxon>Eukaryota</taxon>
        <taxon>Metazoa</taxon>
        <taxon>Chordata</taxon>
        <taxon>Craniata</taxon>
        <taxon>Vertebrata</taxon>
        <taxon>Euteleostomi</taxon>
        <taxon>Actinopterygii</taxon>
        <taxon>Neopterygii</taxon>
        <taxon>Teleostei</taxon>
        <taxon>Neoteleostei</taxon>
        <taxon>Acanthomorphata</taxon>
        <taxon>Ovalentaria</taxon>
        <taxon>Ambassidae</taxon>
        <taxon>Parambassis</taxon>
    </lineage>
</organism>
<dbReference type="Gene3D" id="2.60.40.10">
    <property type="entry name" value="Immunoglobulins"/>
    <property type="match status" value="4"/>
</dbReference>
<evidence type="ECO:0000256" key="10">
    <source>
        <dbReference type="ARBA" id="ARBA00038361"/>
    </source>
</evidence>
<keyword evidence="7 12" id="KW-0472">Membrane</keyword>
<protein>
    <submittedName>
        <fullName evidence="16">Sialic acid-binding Ig-like lectin 5</fullName>
    </submittedName>
</protein>
<evidence type="ECO:0000313" key="15">
    <source>
        <dbReference type="Proteomes" id="UP000515145"/>
    </source>
</evidence>
<keyword evidence="3" id="KW-0430">Lectin</keyword>
<dbReference type="InterPro" id="IPR013783">
    <property type="entry name" value="Ig-like_fold"/>
</dbReference>
<keyword evidence="2 12" id="KW-0812">Transmembrane</keyword>
<dbReference type="InterPro" id="IPR013162">
    <property type="entry name" value="CD80_C2-set"/>
</dbReference>
<reference evidence="16" key="1">
    <citation type="submission" date="2025-08" db="UniProtKB">
        <authorList>
            <consortium name="RefSeq"/>
        </authorList>
    </citation>
    <scope>IDENTIFICATION</scope>
</reference>
<dbReference type="InterPro" id="IPR036179">
    <property type="entry name" value="Ig-like_dom_sf"/>
</dbReference>
<evidence type="ECO:0000256" key="7">
    <source>
        <dbReference type="ARBA" id="ARBA00023136"/>
    </source>
</evidence>
<dbReference type="Pfam" id="PF13927">
    <property type="entry name" value="Ig_3"/>
    <property type="match status" value="1"/>
</dbReference>
<dbReference type="SMART" id="SM00408">
    <property type="entry name" value="IGc2"/>
    <property type="match status" value="1"/>
</dbReference>
<dbReference type="InterPro" id="IPR003006">
    <property type="entry name" value="Ig/MHC_CS"/>
</dbReference>
<name>A0A6P7K065_9TELE</name>
<keyword evidence="5" id="KW-0130">Cell adhesion</keyword>
<feature type="region of interest" description="Disordered" evidence="11">
    <location>
        <begin position="537"/>
        <end position="587"/>
    </location>
</feature>
<keyword evidence="8" id="KW-1015">Disulfide bond</keyword>
<proteinExistence type="inferred from homology"/>
<feature type="chain" id="PRO_5028249784" evidence="13">
    <location>
        <begin position="17"/>
        <end position="613"/>
    </location>
</feature>
<dbReference type="SMART" id="SM00409">
    <property type="entry name" value="IG"/>
    <property type="match status" value="3"/>
</dbReference>
<evidence type="ECO:0000256" key="5">
    <source>
        <dbReference type="ARBA" id="ARBA00022889"/>
    </source>
</evidence>
<comment type="subcellular location">
    <subcellularLocation>
        <location evidence="1">Membrane</location>
        <topology evidence="1">Single-pass type I membrane protein</topology>
    </subcellularLocation>
</comment>
<keyword evidence="9" id="KW-0393">Immunoglobulin domain</keyword>
<evidence type="ECO:0000256" key="8">
    <source>
        <dbReference type="ARBA" id="ARBA00023157"/>
    </source>
</evidence>
<dbReference type="InterPro" id="IPR003599">
    <property type="entry name" value="Ig_sub"/>
</dbReference>
<accession>A0A6P7K065</accession>
<sequence>MFLLIWMTVFLSGISADTGASVWGQQHCPQQGYCVTLSEGELTAEAGLCVVIPCSFTTIFTPTHVIWSKRIKAGQIWYLNRIFDTYKSQSVQSEFRGRVSLLEPDVSQRNCSIMINYLRESDSGFYQLRVDGSKQSEAFTFTSKAAVTVKGLSQKPTVVIPPLTAGQQSTLTCTAPGLCSGSAPNITWSWRGKGNNDSYITGNTTEFKTENVTAGTQRHTSALTFDPSAVHHGTEITCTVSFRGAITTEETKTLNVSYIRKPQISGSTAVNEGDVLSLTCSAESFPPSVIMWTKLSSNTTLHNGTGSATLVIPNVTAEHSGQYICTANHLTTTLTERVTVTVTWITEIQTGSVCELQSDVLTCWCVSEGFPLPTFKWPLLEDHTQYSVVTSVSKQTVNSTVTVRNHGNTAVECVASNENREVKANLTIQTKLPEAGKSEEIFQTASRLEVIIAFLIGVVLSAVVCCLAIKCHRNKQKKSENVDETMEMIIPQGNMLVHENGAVDRGTTDTELNSGPKDVEYASIDFSLLKRMRPSEVARRKQESTETEYSEVKRQVREEKKEDAGEEGETLERKEEEVMVEEDEETRHYKVASNVEHSVRSTEAFKTKAASRN</sequence>
<dbReference type="Pfam" id="PF07686">
    <property type="entry name" value="V-set"/>
    <property type="match status" value="1"/>
</dbReference>
<comment type="similarity">
    <text evidence="10">Belongs to the immunoglobulin superfamily. SIGLEC (sialic acid binding Ig-like lectin) family.</text>
</comment>
<dbReference type="OrthoDB" id="10012075at2759"/>
<dbReference type="PANTHER" id="PTHR12035">
    <property type="entry name" value="SIALIC ACID BINDING IMMUNOGLOBULIN-LIKE LECTIN"/>
    <property type="match status" value="1"/>
</dbReference>
<dbReference type="PROSITE" id="PS00290">
    <property type="entry name" value="IG_MHC"/>
    <property type="match status" value="1"/>
</dbReference>
<evidence type="ECO:0000256" key="11">
    <source>
        <dbReference type="SAM" id="MobiDB-lite"/>
    </source>
</evidence>
<dbReference type="InterPro" id="IPR007110">
    <property type="entry name" value="Ig-like_dom"/>
</dbReference>
<dbReference type="GO" id="GO:0005886">
    <property type="term" value="C:plasma membrane"/>
    <property type="evidence" value="ECO:0007669"/>
    <property type="project" value="TreeGrafter"/>
</dbReference>
<dbReference type="InterPro" id="IPR003598">
    <property type="entry name" value="Ig_sub2"/>
</dbReference>
<dbReference type="GO" id="GO:0007155">
    <property type="term" value="P:cell adhesion"/>
    <property type="evidence" value="ECO:0007669"/>
    <property type="project" value="UniProtKB-KW"/>
</dbReference>
<evidence type="ECO:0000313" key="16">
    <source>
        <dbReference type="RefSeq" id="XP_028281131.1"/>
    </source>
</evidence>
<feature type="domain" description="Ig-like" evidence="14">
    <location>
        <begin position="156"/>
        <end position="255"/>
    </location>
</feature>
<dbReference type="InParanoid" id="A0A6P7K065"/>
<feature type="signal peptide" evidence="13">
    <location>
        <begin position="1"/>
        <end position="16"/>
    </location>
</feature>
<evidence type="ECO:0000256" key="6">
    <source>
        <dbReference type="ARBA" id="ARBA00022989"/>
    </source>
</evidence>
<keyword evidence="15" id="KW-1185">Reference proteome</keyword>
<dbReference type="GeneID" id="114448413"/>
<evidence type="ECO:0000256" key="1">
    <source>
        <dbReference type="ARBA" id="ARBA00004479"/>
    </source>
</evidence>
<dbReference type="InterPro" id="IPR013106">
    <property type="entry name" value="Ig_V-set"/>
</dbReference>
<evidence type="ECO:0000256" key="4">
    <source>
        <dbReference type="ARBA" id="ARBA00022737"/>
    </source>
</evidence>
<keyword evidence="6 12" id="KW-1133">Transmembrane helix</keyword>
<dbReference type="Pfam" id="PF08205">
    <property type="entry name" value="C2-set_2"/>
    <property type="match status" value="1"/>
</dbReference>
<dbReference type="PROSITE" id="PS50835">
    <property type="entry name" value="IG_LIKE"/>
    <property type="match status" value="2"/>
</dbReference>
<gene>
    <name evidence="16" type="primary">LOC114448413</name>
</gene>
<feature type="transmembrane region" description="Helical" evidence="12">
    <location>
        <begin position="450"/>
        <end position="469"/>
    </location>
</feature>
<evidence type="ECO:0000259" key="14">
    <source>
        <dbReference type="PROSITE" id="PS50835"/>
    </source>
</evidence>
<keyword evidence="4" id="KW-0677">Repeat</keyword>
<dbReference type="SUPFAM" id="SSF48726">
    <property type="entry name" value="Immunoglobulin"/>
    <property type="match status" value="3"/>
</dbReference>
<dbReference type="GO" id="GO:0033691">
    <property type="term" value="F:sialic acid binding"/>
    <property type="evidence" value="ECO:0007669"/>
    <property type="project" value="TreeGrafter"/>
</dbReference>
<dbReference type="AlphaFoldDB" id="A0A6P7K065"/>
<feature type="domain" description="Ig-like" evidence="14">
    <location>
        <begin position="262"/>
        <end position="341"/>
    </location>
</feature>
<dbReference type="RefSeq" id="XP_028281131.1">
    <property type="nucleotide sequence ID" value="XM_028425330.1"/>
</dbReference>
<evidence type="ECO:0000256" key="2">
    <source>
        <dbReference type="ARBA" id="ARBA00022692"/>
    </source>
</evidence>
<evidence type="ECO:0000256" key="12">
    <source>
        <dbReference type="SAM" id="Phobius"/>
    </source>
</evidence>
<dbReference type="GO" id="GO:0030246">
    <property type="term" value="F:carbohydrate binding"/>
    <property type="evidence" value="ECO:0007669"/>
    <property type="project" value="UniProtKB-KW"/>
</dbReference>
<dbReference type="Proteomes" id="UP000515145">
    <property type="component" value="Chromosome 16"/>
</dbReference>
<dbReference type="CDD" id="cd00096">
    <property type="entry name" value="Ig"/>
    <property type="match status" value="1"/>
</dbReference>
<feature type="compositionally biased region" description="Basic and acidic residues" evidence="11">
    <location>
        <begin position="537"/>
        <end position="563"/>
    </location>
</feature>
<evidence type="ECO:0000256" key="9">
    <source>
        <dbReference type="ARBA" id="ARBA00023319"/>
    </source>
</evidence>
<dbReference type="PANTHER" id="PTHR12035:SF128">
    <property type="entry name" value="BRANCHED CHAIN KETO ACID DEHYDROGENASE E1 SUBUNIT BETA,-LIKE-RELATED"/>
    <property type="match status" value="1"/>
</dbReference>